<protein>
    <submittedName>
        <fullName evidence="1">SRPBCC family protein</fullName>
    </submittedName>
</protein>
<keyword evidence="2" id="KW-1185">Reference proteome</keyword>
<reference evidence="1 2" key="1">
    <citation type="journal article" date="2019" name="Int. J. Syst. Evol. Microbiol.">
        <title>The Global Catalogue of Microorganisms (GCM) 10K type strain sequencing project: providing services to taxonomists for standard genome sequencing and annotation.</title>
        <authorList>
            <consortium name="The Broad Institute Genomics Platform"/>
            <consortium name="The Broad Institute Genome Sequencing Center for Infectious Disease"/>
            <person name="Wu L."/>
            <person name="Ma J."/>
        </authorList>
    </citation>
    <scope>NUCLEOTIDE SEQUENCE [LARGE SCALE GENOMIC DNA]</scope>
    <source>
        <strain evidence="1 2">JCM 14283</strain>
    </source>
</reference>
<name>A0ABN1ZVI4_9MICO</name>
<dbReference type="RefSeq" id="WP_343995131.1">
    <property type="nucleotide sequence ID" value="NZ_BAAANB010000197.1"/>
</dbReference>
<proteinExistence type="predicted"/>
<gene>
    <name evidence="1" type="ORF">GCM10009740_40190</name>
</gene>
<dbReference type="Proteomes" id="UP001501285">
    <property type="component" value="Unassembled WGS sequence"/>
</dbReference>
<dbReference type="SUPFAM" id="SSF55961">
    <property type="entry name" value="Bet v1-like"/>
    <property type="match status" value="1"/>
</dbReference>
<sequence length="148" mass="15678">MASFTVHLESTLPAPEAWRRVLDLHAHTAVIPLTTVTGEGMSADRLVPGSRFVARTGVGPVGFDDVMVVDSISPPTDGEGGQARIHKEGKVVRGSIVLRVNPAGPGSSVEWSQQIGVRGVPRVLDPVVGRVGRAAYGTALRRLLERRG</sequence>
<evidence type="ECO:0000313" key="2">
    <source>
        <dbReference type="Proteomes" id="UP001501285"/>
    </source>
</evidence>
<accession>A0ABN1ZVI4</accession>
<evidence type="ECO:0000313" key="1">
    <source>
        <dbReference type="EMBL" id="GAA1505428.1"/>
    </source>
</evidence>
<comment type="caution">
    <text evidence="1">The sequence shown here is derived from an EMBL/GenBank/DDBJ whole genome shotgun (WGS) entry which is preliminary data.</text>
</comment>
<organism evidence="1 2">
    <name type="scientific">Terrabacter terrae</name>
    <dbReference type="NCBI Taxonomy" id="318434"/>
    <lineage>
        <taxon>Bacteria</taxon>
        <taxon>Bacillati</taxon>
        <taxon>Actinomycetota</taxon>
        <taxon>Actinomycetes</taxon>
        <taxon>Micrococcales</taxon>
        <taxon>Intrasporangiaceae</taxon>
        <taxon>Terrabacter</taxon>
    </lineage>
</organism>
<dbReference type="EMBL" id="BAAANB010000197">
    <property type="protein sequence ID" value="GAA1505428.1"/>
    <property type="molecule type" value="Genomic_DNA"/>
</dbReference>